<proteinExistence type="predicted"/>
<accession>A0A370X5K3</accession>
<organism evidence="1 2">
    <name type="scientific">Dyella monticola</name>
    <dbReference type="NCBI Taxonomy" id="1927958"/>
    <lineage>
        <taxon>Bacteria</taxon>
        <taxon>Pseudomonadati</taxon>
        <taxon>Pseudomonadota</taxon>
        <taxon>Gammaproteobacteria</taxon>
        <taxon>Lysobacterales</taxon>
        <taxon>Rhodanobacteraceae</taxon>
        <taxon>Dyella</taxon>
    </lineage>
</organism>
<sequence length="66" mass="7509">MNRRQFDVSVESDEKGDYWIVVRFPGLPEEIFGPYASLEEAIDAIDSIVAEIRGRLFPDLSCDPSF</sequence>
<name>A0A370X5K3_9GAMM</name>
<gene>
    <name evidence="1" type="ORF">DWU98_04270</name>
</gene>
<keyword evidence="2" id="KW-1185">Reference proteome</keyword>
<dbReference type="EMBL" id="QRBE01000002">
    <property type="protein sequence ID" value="RDS83560.1"/>
    <property type="molecule type" value="Genomic_DNA"/>
</dbReference>
<protein>
    <recommendedName>
        <fullName evidence="3">Type II toxin-antitoxin system HicB family antitoxin</fullName>
    </recommendedName>
</protein>
<reference evidence="1 2" key="1">
    <citation type="submission" date="2018-07" db="EMBL/GenBank/DDBJ databases">
        <title>Dyella monticola sp. nov. and Dyella psychrodurans sp. nov. isolated from monsoon evergreen broad-leaved forest soil of Dinghu Mountain, China.</title>
        <authorList>
            <person name="Gao Z."/>
            <person name="Qiu L."/>
        </authorList>
    </citation>
    <scope>NUCLEOTIDE SEQUENCE [LARGE SCALE GENOMIC DNA]</scope>
    <source>
        <strain evidence="1 2">4G-K06</strain>
    </source>
</reference>
<dbReference type="AlphaFoldDB" id="A0A370X5K3"/>
<evidence type="ECO:0000313" key="2">
    <source>
        <dbReference type="Proteomes" id="UP000254258"/>
    </source>
</evidence>
<comment type="caution">
    <text evidence="1">The sequence shown here is derived from an EMBL/GenBank/DDBJ whole genome shotgun (WGS) entry which is preliminary data.</text>
</comment>
<dbReference type="RefSeq" id="WP_147293210.1">
    <property type="nucleotide sequence ID" value="NZ_QRBE01000002.1"/>
</dbReference>
<dbReference type="Proteomes" id="UP000254258">
    <property type="component" value="Unassembled WGS sequence"/>
</dbReference>
<evidence type="ECO:0000313" key="1">
    <source>
        <dbReference type="EMBL" id="RDS83560.1"/>
    </source>
</evidence>
<evidence type="ECO:0008006" key="3">
    <source>
        <dbReference type="Google" id="ProtNLM"/>
    </source>
</evidence>